<dbReference type="Proteomes" id="UP001345219">
    <property type="component" value="Chromosome 3"/>
</dbReference>
<feature type="region of interest" description="Disordered" evidence="1">
    <location>
        <begin position="1"/>
        <end position="23"/>
    </location>
</feature>
<sequence length="159" mass="17083">MGCAYSKRVNSGSSETGSSSKLGSLLRHQLENIRGRRSRVADVVILPEPAGSNEKLLKDFGNAADDSEGAASRLRAVTAAIEHVHAEEMEEEGGNSNGGKDGDDSEMRAIGRSSLIQDDNICHGSPSFRVYCISPASPDSQNEAEEGEPLHLHYRTMIQ</sequence>
<evidence type="ECO:0000313" key="2">
    <source>
        <dbReference type="EMBL" id="KAK4768067.1"/>
    </source>
</evidence>
<feature type="compositionally biased region" description="Basic and acidic residues" evidence="1">
    <location>
        <begin position="100"/>
        <end position="109"/>
    </location>
</feature>
<dbReference type="AlphaFoldDB" id="A0AAN7KS59"/>
<feature type="compositionally biased region" description="Low complexity" evidence="1">
    <location>
        <begin position="11"/>
        <end position="23"/>
    </location>
</feature>
<feature type="region of interest" description="Disordered" evidence="1">
    <location>
        <begin position="136"/>
        <end position="159"/>
    </location>
</feature>
<dbReference type="EMBL" id="JAXIOK010000006">
    <property type="protein sequence ID" value="KAK4768067.1"/>
    <property type="molecule type" value="Genomic_DNA"/>
</dbReference>
<accession>A0AAN7KS59</accession>
<comment type="caution">
    <text evidence="2">The sequence shown here is derived from an EMBL/GenBank/DDBJ whole genome shotgun (WGS) entry which is preliminary data.</text>
</comment>
<reference evidence="2 3" key="1">
    <citation type="journal article" date="2023" name="Hortic Res">
        <title>Pangenome of water caltrop reveals structural variations and asymmetric subgenome divergence after allopolyploidization.</title>
        <authorList>
            <person name="Zhang X."/>
            <person name="Chen Y."/>
            <person name="Wang L."/>
            <person name="Yuan Y."/>
            <person name="Fang M."/>
            <person name="Shi L."/>
            <person name="Lu R."/>
            <person name="Comes H.P."/>
            <person name="Ma Y."/>
            <person name="Chen Y."/>
            <person name="Huang G."/>
            <person name="Zhou Y."/>
            <person name="Zheng Z."/>
            <person name="Qiu Y."/>
        </authorList>
    </citation>
    <scope>NUCLEOTIDE SEQUENCE [LARGE SCALE GENOMIC DNA]</scope>
    <source>
        <tissue evidence="2">Roots</tissue>
    </source>
</reference>
<evidence type="ECO:0000256" key="1">
    <source>
        <dbReference type="SAM" id="MobiDB-lite"/>
    </source>
</evidence>
<gene>
    <name evidence="2" type="ORF">SAY87_003208</name>
</gene>
<organism evidence="2 3">
    <name type="scientific">Trapa incisa</name>
    <dbReference type="NCBI Taxonomy" id="236973"/>
    <lineage>
        <taxon>Eukaryota</taxon>
        <taxon>Viridiplantae</taxon>
        <taxon>Streptophyta</taxon>
        <taxon>Embryophyta</taxon>
        <taxon>Tracheophyta</taxon>
        <taxon>Spermatophyta</taxon>
        <taxon>Magnoliopsida</taxon>
        <taxon>eudicotyledons</taxon>
        <taxon>Gunneridae</taxon>
        <taxon>Pentapetalae</taxon>
        <taxon>rosids</taxon>
        <taxon>malvids</taxon>
        <taxon>Myrtales</taxon>
        <taxon>Lythraceae</taxon>
        <taxon>Trapa</taxon>
    </lineage>
</organism>
<feature type="region of interest" description="Disordered" evidence="1">
    <location>
        <begin position="86"/>
        <end position="109"/>
    </location>
</feature>
<keyword evidence="3" id="KW-1185">Reference proteome</keyword>
<proteinExistence type="predicted"/>
<protein>
    <submittedName>
        <fullName evidence="2">Uncharacterized protein</fullName>
    </submittedName>
</protein>
<name>A0AAN7KS59_9MYRT</name>
<evidence type="ECO:0000313" key="3">
    <source>
        <dbReference type="Proteomes" id="UP001345219"/>
    </source>
</evidence>